<feature type="region of interest" description="Disordered" evidence="4">
    <location>
        <begin position="55"/>
        <end position="74"/>
    </location>
</feature>
<evidence type="ECO:0000259" key="6">
    <source>
        <dbReference type="Pfam" id="PF22780"/>
    </source>
</evidence>
<evidence type="ECO:0000259" key="5">
    <source>
        <dbReference type="Pfam" id="PF03486"/>
    </source>
</evidence>
<reference evidence="7" key="1">
    <citation type="submission" date="2020-10" db="EMBL/GenBank/DDBJ databases">
        <authorList>
            <person name="Gilroy R."/>
        </authorList>
    </citation>
    <scope>NUCLEOTIDE SEQUENCE</scope>
    <source>
        <strain evidence="7">ChiW25-3613</strain>
    </source>
</reference>
<dbReference type="InterPro" id="IPR036188">
    <property type="entry name" value="FAD/NAD-bd_sf"/>
</dbReference>
<evidence type="ECO:0000256" key="1">
    <source>
        <dbReference type="ARBA" id="ARBA00001974"/>
    </source>
</evidence>
<evidence type="ECO:0000313" key="8">
    <source>
        <dbReference type="Proteomes" id="UP000824179"/>
    </source>
</evidence>
<dbReference type="Pfam" id="PF03486">
    <property type="entry name" value="HI0933_like"/>
    <property type="match status" value="1"/>
</dbReference>
<dbReference type="AlphaFoldDB" id="A0A9D1DCQ1"/>
<reference evidence="7" key="2">
    <citation type="journal article" date="2021" name="PeerJ">
        <title>Extensive microbial diversity within the chicken gut microbiome revealed by metagenomics and culture.</title>
        <authorList>
            <person name="Gilroy R."/>
            <person name="Ravi A."/>
            <person name="Getino M."/>
            <person name="Pursley I."/>
            <person name="Horton D.L."/>
            <person name="Alikhan N.F."/>
            <person name="Baker D."/>
            <person name="Gharbi K."/>
            <person name="Hall N."/>
            <person name="Watson M."/>
            <person name="Adriaenssens E.M."/>
            <person name="Foster-Nyarko E."/>
            <person name="Jarju S."/>
            <person name="Secka A."/>
            <person name="Antonio M."/>
            <person name="Oren A."/>
            <person name="Chaudhuri R.R."/>
            <person name="La Ragione R."/>
            <person name="Hildebrand F."/>
            <person name="Pallen M.J."/>
        </authorList>
    </citation>
    <scope>NUCLEOTIDE SEQUENCE</scope>
    <source>
        <strain evidence="7">ChiW25-3613</strain>
    </source>
</reference>
<protein>
    <submittedName>
        <fullName evidence="7">Aminoacetone oxidase family FAD-binding enzyme</fullName>
    </submittedName>
</protein>
<dbReference type="PANTHER" id="PTHR42887:SF2">
    <property type="entry name" value="OS12G0638800 PROTEIN"/>
    <property type="match status" value="1"/>
</dbReference>
<dbReference type="Pfam" id="PF22780">
    <property type="entry name" value="HI0933_like_1st"/>
    <property type="match status" value="1"/>
</dbReference>
<gene>
    <name evidence="7" type="ORF">IAB90_05210</name>
</gene>
<dbReference type="EMBL" id="DVHB01000089">
    <property type="protein sequence ID" value="HIR39765.1"/>
    <property type="molecule type" value="Genomic_DNA"/>
</dbReference>
<evidence type="ECO:0000256" key="3">
    <source>
        <dbReference type="ARBA" id="ARBA00022827"/>
    </source>
</evidence>
<dbReference type="InterPro" id="IPR023166">
    <property type="entry name" value="BaiN-like_dom_sf"/>
</dbReference>
<proteinExistence type="predicted"/>
<keyword evidence="3" id="KW-0274">FAD</keyword>
<name>A0A9D1DCQ1_9FIRM</name>
<dbReference type="Gene3D" id="1.10.8.260">
    <property type="entry name" value="HI0933 insert domain-like"/>
    <property type="match status" value="1"/>
</dbReference>
<dbReference type="Gene3D" id="2.40.30.10">
    <property type="entry name" value="Translation factors"/>
    <property type="match status" value="1"/>
</dbReference>
<evidence type="ECO:0000313" key="7">
    <source>
        <dbReference type="EMBL" id="HIR39765.1"/>
    </source>
</evidence>
<evidence type="ECO:0000256" key="2">
    <source>
        <dbReference type="ARBA" id="ARBA00022630"/>
    </source>
</evidence>
<dbReference type="PRINTS" id="PR00420">
    <property type="entry name" value="RNGMNOXGNASE"/>
</dbReference>
<comment type="caution">
    <text evidence="7">The sequence shown here is derived from an EMBL/GenBank/DDBJ whole genome shotgun (WGS) entry which is preliminary data.</text>
</comment>
<comment type="cofactor">
    <cofactor evidence="1">
        <name>FAD</name>
        <dbReference type="ChEBI" id="CHEBI:57692"/>
    </cofactor>
</comment>
<dbReference type="InterPro" id="IPR004792">
    <property type="entry name" value="BaiN-like"/>
</dbReference>
<dbReference type="Proteomes" id="UP000824179">
    <property type="component" value="Unassembled WGS sequence"/>
</dbReference>
<keyword evidence="2" id="KW-0285">Flavoprotein</keyword>
<feature type="domain" description="RsdA/BaiN/AoA(So)-like Rossmann fold-like" evidence="5">
    <location>
        <begin position="4"/>
        <end position="392"/>
    </location>
</feature>
<dbReference type="SUPFAM" id="SSF51905">
    <property type="entry name" value="FAD/NAD(P)-binding domain"/>
    <property type="match status" value="1"/>
</dbReference>
<dbReference type="SUPFAM" id="SSF160996">
    <property type="entry name" value="HI0933 insert domain-like"/>
    <property type="match status" value="1"/>
</dbReference>
<dbReference type="PANTHER" id="PTHR42887">
    <property type="entry name" value="OS12G0638800 PROTEIN"/>
    <property type="match status" value="1"/>
</dbReference>
<dbReference type="InterPro" id="IPR055178">
    <property type="entry name" value="RsdA/BaiN/AoA(So)-like_dom"/>
</dbReference>
<feature type="compositionally biased region" description="Polar residues" evidence="4">
    <location>
        <begin position="57"/>
        <end position="74"/>
    </location>
</feature>
<dbReference type="InterPro" id="IPR057661">
    <property type="entry name" value="RsdA/BaiN/AoA(So)_Rossmann"/>
</dbReference>
<accession>A0A9D1DCQ1</accession>
<feature type="domain" description="RsdA/BaiN/AoA(So)-like insert" evidence="6">
    <location>
        <begin position="198"/>
        <end position="342"/>
    </location>
</feature>
<sequence>MNYDVAIVGGGASGLAAASFLGSLTVSSRKKFNICVIEGNFRLGKKLSATGNGQGNVGNTSISPRNYHSAGPQNFSGGSVKMAYDIISRRQRVYETLFHGIFTADEKGRIYPAGRQASALTDCLIKGLAAHNIATFTGVKVTGIKKDGLFRLTLSDGKCISAKYVLLCVGGKAQKQFGTDGSSYALAEAFGHKITPLYPSLVQLKADTTHIKTLRGIRADCNLTAVVDGKEVASSRGDVIFTEYGISGNAVFSVSPAFAGKTGEAVIEFAPDISFEALRRDIWGKQKLGYAESELLTLTLNNQIGRAIIKRAASDKPEDIAAMAKHFTLNVTGTLGFDYAQVTHGGVDMRFVTDELESKLCKNLFFAGEVLDIDGDCGGYNLTWAFASACHVALAIASREALSEGV</sequence>
<dbReference type="Gene3D" id="3.50.50.60">
    <property type="entry name" value="FAD/NAD(P)-binding domain"/>
    <property type="match status" value="1"/>
</dbReference>
<dbReference type="NCBIfam" id="TIGR00275">
    <property type="entry name" value="aminoacetone oxidase family FAD-binding enzyme"/>
    <property type="match status" value="1"/>
</dbReference>
<organism evidence="7 8">
    <name type="scientific">Candidatus Coproplasma stercoripullorum</name>
    <dbReference type="NCBI Taxonomy" id="2840751"/>
    <lineage>
        <taxon>Bacteria</taxon>
        <taxon>Bacillati</taxon>
        <taxon>Bacillota</taxon>
        <taxon>Clostridia</taxon>
        <taxon>Eubacteriales</taxon>
        <taxon>Candidatus Coproplasma</taxon>
    </lineage>
</organism>
<evidence type="ECO:0000256" key="4">
    <source>
        <dbReference type="SAM" id="MobiDB-lite"/>
    </source>
</evidence>